<keyword evidence="1" id="KW-0433">Leucine-rich repeat</keyword>
<comment type="caution">
    <text evidence="3">The sequence shown here is derived from an EMBL/GenBank/DDBJ whole genome shotgun (WGS) entry which is preliminary data.</text>
</comment>
<dbReference type="InterPro" id="IPR001611">
    <property type="entry name" value="Leu-rich_rpt"/>
</dbReference>
<name>A0ABD1ESR4_HYPHA</name>
<proteinExistence type="predicted"/>
<dbReference type="PROSITE" id="PS51450">
    <property type="entry name" value="LRR"/>
    <property type="match status" value="2"/>
</dbReference>
<dbReference type="Proteomes" id="UP001566132">
    <property type="component" value="Unassembled WGS sequence"/>
</dbReference>
<keyword evidence="4" id="KW-1185">Reference proteome</keyword>
<dbReference type="PANTHER" id="PTHR48051">
    <property type="match status" value="1"/>
</dbReference>
<dbReference type="InterPro" id="IPR032675">
    <property type="entry name" value="LRR_dom_sf"/>
</dbReference>
<dbReference type="SUPFAM" id="SSF52058">
    <property type="entry name" value="L domain-like"/>
    <property type="match status" value="1"/>
</dbReference>
<keyword evidence="2" id="KW-0677">Repeat</keyword>
<evidence type="ECO:0008006" key="5">
    <source>
        <dbReference type="Google" id="ProtNLM"/>
    </source>
</evidence>
<sequence length="435" mass="50586">MSPFEIISDYSKANLKNIPETILEMVNLKMLFLERNLLVRLPDNFFDRLPNLMWLDLRNNQLEELPKSIAHHEHLEHLLLTNNNLRELPNELGLLTNLKALQVADNPLVYPPKKTIQEGTKAIKKFLKEEYEIECTKKVEMRRTIEQQQEIQKELFETQEFLEQEKLIRVFSDVPSNRSKISSADNCNHGAQNLNTRTIDQIESNKSANQSTENFQHKLSDPYGFHSSLHVKKIDYPNKKPEEPIKIVHSVSKGPSRISLKSYIQKSAVKNSLSKIPENILKEGWLNKLRILLNDQERILQQERNLRALSSWRQKQPVSNSKVFYDSDALSRLSETPYATYPEYSSIPSRKDLASQLQLFLTETEMIKSRPKQTSQINLDKVINDLMQQLKEMESNENVARSPRSEMERAGNQIQTIMDIHRKLLRLKAVSESSM</sequence>
<dbReference type="InterPro" id="IPR050216">
    <property type="entry name" value="LRR_domain-containing"/>
</dbReference>
<accession>A0ABD1ESR4</accession>
<reference evidence="3 4" key="1">
    <citation type="submission" date="2024-05" db="EMBL/GenBank/DDBJ databases">
        <title>Genetic variation in Jamaican populations of the coffee berry borer (Hypothenemus hampei).</title>
        <authorList>
            <person name="Errbii M."/>
            <person name="Myrie A."/>
        </authorList>
    </citation>
    <scope>NUCLEOTIDE SEQUENCE [LARGE SCALE GENOMIC DNA]</scope>
    <source>
        <strain evidence="3">JA-Hopewell-2020-01-JO</strain>
        <tissue evidence="3">Whole body</tissue>
    </source>
</reference>
<dbReference type="AlphaFoldDB" id="A0ABD1ESR4"/>
<gene>
    <name evidence="3" type="ORF">ABEB36_008991</name>
</gene>
<evidence type="ECO:0000313" key="3">
    <source>
        <dbReference type="EMBL" id="KAL1498142.1"/>
    </source>
</evidence>
<evidence type="ECO:0000256" key="2">
    <source>
        <dbReference type="ARBA" id="ARBA00022737"/>
    </source>
</evidence>
<dbReference type="InterPro" id="IPR003591">
    <property type="entry name" value="Leu-rich_rpt_typical-subtyp"/>
</dbReference>
<dbReference type="EMBL" id="JBDJPC010000006">
    <property type="protein sequence ID" value="KAL1498142.1"/>
    <property type="molecule type" value="Genomic_DNA"/>
</dbReference>
<evidence type="ECO:0000313" key="4">
    <source>
        <dbReference type="Proteomes" id="UP001566132"/>
    </source>
</evidence>
<dbReference type="SMART" id="SM00369">
    <property type="entry name" value="LRR_TYP"/>
    <property type="match status" value="3"/>
</dbReference>
<dbReference type="Pfam" id="PF13855">
    <property type="entry name" value="LRR_8"/>
    <property type="match status" value="1"/>
</dbReference>
<dbReference type="PANTHER" id="PTHR48051:SF54">
    <property type="entry name" value="LEUCINE-RICH REPEAT-CONTAINING PROTEIN"/>
    <property type="match status" value="1"/>
</dbReference>
<evidence type="ECO:0000256" key="1">
    <source>
        <dbReference type="ARBA" id="ARBA00022614"/>
    </source>
</evidence>
<protein>
    <recommendedName>
        <fullName evidence="5">Leucine-rich repeat-containing protein 27</fullName>
    </recommendedName>
</protein>
<organism evidence="3 4">
    <name type="scientific">Hypothenemus hampei</name>
    <name type="common">Coffee berry borer</name>
    <dbReference type="NCBI Taxonomy" id="57062"/>
    <lineage>
        <taxon>Eukaryota</taxon>
        <taxon>Metazoa</taxon>
        <taxon>Ecdysozoa</taxon>
        <taxon>Arthropoda</taxon>
        <taxon>Hexapoda</taxon>
        <taxon>Insecta</taxon>
        <taxon>Pterygota</taxon>
        <taxon>Neoptera</taxon>
        <taxon>Endopterygota</taxon>
        <taxon>Coleoptera</taxon>
        <taxon>Polyphaga</taxon>
        <taxon>Cucujiformia</taxon>
        <taxon>Curculionidae</taxon>
        <taxon>Scolytinae</taxon>
        <taxon>Hypothenemus</taxon>
    </lineage>
</organism>
<dbReference type="Gene3D" id="3.80.10.10">
    <property type="entry name" value="Ribonuclease Inhibitor"/>
    <property type="match status" value="1"/>
</dbReference>